<dbReference type="InterPro" id="IPR009057">
    <property type="entry name" value="Homeodomain-like_sf"/>
</dbReference>
<dbReference type="InterPro" id="IPR001647">
    <property type="entry name" value="HTH_TetR"/>
</dbReference>
<dbReference type="PROSITE" id="PS50977">
    <property type="entry name" value="HTH_TETR_2"/>
    <property type="match status" value="1"/>
</dbReference>
<evidence type="ECO:0000313" key="6">
    <source>
        <dbReference type="EMBL" id="AYG03477.1"/>
    </source>
</evidence>
<dbReference type="PANTHER" id="PTHR30055:SF234">
    <property type="entry name" value="HTH-TYPE TRANSCRIPTIONAL REGULATOR BETI"/>
    <property type="match status" value="1"/>
</dbReference>
<proteinExistence type="predicted"/>
<dbReference type="KEGG" id="gry:D7I44_07970"/>
<feature type="DNA-binding region" description="H-T-H motif" evidence="4">
    <location>
        <begin position="49"/>
        <end position="68"/>
    </location>
</feature>
<keyword evidence="2 4" id="KW-0238">DNA-binding</keyword>
<dbReference type="EMBL" id="CP032624">
    <property type="protein sequence ID" value="AYG03477.1"/>
    <property type="molecule type" value="Genomic_DNA"/>
</dbReference>
<reference evidence="6 7" key="1">
    <citation type="submission" date="2018-09" db="EMBL/GenBank/DDBJ databases">
        <title>Genome sequencing of strain 2DFW10M-5.</title>
        <authorList>
            <person name="Heo J."/>
            <person name="Kim S.-J."/>
            <person name="Kwon S.-W."/>
        </authorList>
    </citation>
    <scope>NUCLEOTIDE SEQUENCE [LARGE SCALE GENOMIC DNA]</scope>
    <source>
        <strain evidence="6 7">2DFW10M-5</strain>
    </source>
</reference>
<evidence type="ECO:0000313" key="7">
    <source>
        <dbReference type="Proteomes" id="UP000275069"/>
    </source>
</evidence>
<dbReference type="AlphaFoldDB" id="A0A387BR82"/>
<dbReference type="PRINTS" id="PR00455">
    <property type="entry name" value="HTHTETR"/>
</dbReference>
<accession>A0A387BR82</accession>
<evidence type="ECO:0000256" key="1">
    <source>
        <dbReference type="ARBA" id="ARBA00023015"/>
    </source>
</evidence>
<keyword evidence="3" id="KW-0804">Transcription</keyword>
<dbReference type="PANTHER" id="PTHR30055">
    <property type="entry name" value="HTH-TYPE TRANSCRIPTIONAL REGULATOR RUTR"/>
    <property type="match status" value="1"/>
</dbReference>
<dbReference type="Proteomes" id="UP000275069">
    <property type="component" value="Chromosome"/>
</dbReference>
<dbReference type="GO" id="GO:0000976">
    <property type="term" value="F:transcription cis-regulatory region binding"/>
    <property type="evidence" value="ECO:0007669"/>
    <property type="project" value="TreeGrafter"/>
</dbReference>
<dbReference type="OrthoDB" id="5242390at2"/>
<dbReference type="InterPro" id="IPR036271">
    <property type="entry name" value="Tet_transcr_reg_TetR-rel_C_sf"/>
</dbReference>
<evidence type="ECO:0000256" key="4">
    <source>
        <dbReference type="PROSITE-ProRule" id="PRU00335"/>
    </source>
</evidence>
<evidence type="ECO:0000256" key="3">
    <source>
        <dbReference type="ARBA" id="ARBA00023163"/>
    </source>
</evidence>
<feature type="domain" description="HTH tetR-type" evidence="5">
    <location>
        <begin position="26"/>
        <end position="86"/>
    </location>
</feature>
<protein>
    <submittedName>
        <fullName evidence="6">TetR family transcriptional regulator</fullName>
    </submittedName>
</protein>
<dbReference type="InterPro" id="IPR050109">
    <property type="entry name" value="HTH-type_TetR-like_transc_reg"/>
</dbReference>
<dbReference type="SUPFAM" id="SSF48498">
    <property type="entry name" value="Tetracyclin repressor-like, C-terminal domain"/>
    <property type="match status" value="1"/>
</dbReference>
<keyword evidence="7" id="KW-1185">Reference proteome</keyword>
<dbReference type="Pfam" id="PF00440">
    <property type="entry name" value="TetR_N"/>
    <property type="match status" value="1"/>
</dbReference>
<sequence>MSVLFGSLYRTGILFAMPRVTEAYRTARREQIVEAAIRVLTRKGVARTSIADIIAESGLSAGSIYSNFRNKGELGSFVARTVLGTRVQDVVALARDSAEPLTPRKALEGLLTAVHDRQPPFAVVLQFWGEATVDSDLGAAVHQILGELEAHLTEAITPWAEKHSGATDASALAASTATAMTAIAQSYVVRSALGADLEPVPYLASLAAALG</sequence>
<dbReference type="SUPFAM" id="SSF46689">
    <property type="entry name" value="Homeodomain-like"/>
    <property type="match status" value="1"/>
</dbReference>
<gene>
    <name evidence="6" type="ORF">D7I44_07970</name>
</gene>
<dbReference type="GO" id="GO:0003700">
    <property type="term" value="F:DNA-binding transcription factor activity"/>
    <property type="evidence" value="ECO:0007669"/>
    <property type="project" value="TreeGrafter"/>
</dbReference>
<name>A0A387BR82_9MICO</name>
<evidence type="ECO:0000259" key="5">
    <source>
        <dbReference type="PROSITE" id="PS50977"/>
    </source>
</evidence>
<organism evidence="6 7">
    <name type="scientific">Gryllotalpicola protaetiae</name>
    <dbReference type="NCBI Taxonomy" id="2419771"/>
    <lineage>
        <taxon>Bacteria</taxon>
        <taxon>Bacillati</taxon>
        <taxon>Actinomycetota</taxon>
        <taxon>Actinomycetes</taxon>
        <taxon>Micrococcales</taxon>
        <taxon>Microbacteriaceae</taxon>
        <taxon>Gryllotalpicola</taxon>
    </lineage>
</organism>
<evidence type="ECO:0000256" key="2">
    <source>
        <dbReference type="ARBA" id="ARBA00023125"/>
    </source>
</evidence>
<keyword evidence="1" id="KW-0805">Transcription regulation</keyword>
<dbReference type="Gene3D" id="1.10.357.10">
    <property type="entry name" value="Tetracycline Repressor, domain 2"/>
    <property type="match status" value="1"/>
</dbReference>